<evidence type="ECO:0000256" key="1">
    <source>
        <dbReference type="SAM" id="MobiDB-lite"/>
    </source>
</evidence>
<feature type="region of interest" description="Disordered" evidence="1">
    <location>
        <begin position="260"/>
        <end position="285"/>
    </location>
</feature>
<gene>
    <name evidence="2" type="ORF">BDA99DRAFT_522325</name>
</gene>
<organism evidence="2 3">
    <name type="scientific">Phascolomyces articulosus</name>
    <dbReference type="NCBI Taxonomy" id="60185"/>
    <lineage>
        <taxon>Eukaryota</taxon>
        <taxon>Fungi</taxon>
        <taxon>Fungi incertae sedis</taxon>
        <taxon>Mucoromycota</taxon>
        <taxon>Mucoromycotina</taxon>
        <taxon>Mucoromycetes</taxon>
        <taxon>Mucorales</taxon>
        <taxon>Lichtheimiaceae</taxon>
        <taxon>Phascolomyces</taxon>
    </lineage>
</organism>
<feature type="region of interest" description="Disordered" evidence="1">
    <location>
        <begin position="45"/>
        <end position="65"/>
    </location>
</feature>
<dbReference type="AlphaFoldDB" id="A0AAD5K134"/>
<feature type="compositionally biased region" description="Low complexity" evidence="1">
    <location>
        <begin position="45"/>
        <end position="62"/>
    </location>
</feature>
<reference evidence="2" key="1">
    <citation type="journal article" date="2022" name="IScience">
        <title>Evolution of zygomycete secretomes and the origins of terrestrial fungal ecologies.</title>
        <authorList>
            <person name="Chang Y."/>
            <person name="Wang Y."/>
            <person name="Mondo S."/>
            <person name="Ahrendt S."/>
            <person name="Andreopoulos W."/>
            <person name="Barry K."/>
            <person name="Beard J."/>
            <person name="Benny G.L."/>
            <person name="Blankenship S."/>
            <person name="Bonito G."/>
            <person name="Cuomo C."/>
            <person name="Desiro A."/>
            <person name="Gervers K.A."/>
            <person name="Hundley H."/>
            <person name="Kuo A."/>
            <person name="LaButti K."/>
            <person name="Lang B.F."/>
            <person name="Lipzen A."/>
            <person name="O'Donnell K."/>
            <person name="Pangilinan J."/>
            <person name="Reynolds N."/>
            <person name="Sandor L."/>
            <person name="Smith M.E."/>
            <person name="Tsang A."/>
            <person name="Grigoriev I.V."/>
            <person name="Stajich J.E."/>
            <person name="Spatafora J.W."/>
        </authorList>
    </citation>
    <scope>NUCLEOTIDE SEQUENCE</scope>
    <source>
        <strain evidence="2">RSA 2281</strain>
    </source>
</reference>
<feature type="compositionally biased region" description="Basic residues" evidence="1">
    <location>
        <begin position="135"/>
        <end position="153"/>
    </location>
</feature>
<proteinExistence type="predicted"/>
<evidence type="ECO:0000313" key="2">
    <source>
        <dbReference type="EMBL" id="KAI9250975.1"/>
    </source>
</evidence>
<evidence type="ECO:0000313" key="3">
    <source>
        <dbReference type="Proteomes" id="UP001209540"/>
    </source>
</evidence>
<dbReference type="EMBL" id="JAIXMP010000031">
    <property type="protein sequence ID" value="KAI9250975.1"/>
    <property type="molecule type" value="Genomic_DNA"/>
</dbReference>
<reference evidence="2" key="2">
    <citation type="submission" date="2023-02" db="EMBL/GenBank/DDBJ databases">
        <authorList>
            <consortium name="DOE Joint Genome Institute"/>
            <person name="Mondo S.J."/>
            <person name="Chang Y."/>
            <person name="Wang Y."/>
            <person name="Ahrendt S."/>
            <person name="Andreopoulos W."/>
            <person name="Barry K."/>
            <person name="Beard J."/>
            <person name="Benny G.L."/>
            <person name="Blankenship S."/>
            <person name="Bonito G."/>
            <person name="Cuomo C."/>
            <person name="Desiro A."/>
            <person name="Gervers K.A."/>
            <person name="Hundley H."/>
            <person name="Kuo A."/>
            <person name="LaButti K."/>
            <person name="Lang B.F."/>
            <person name="Lipzen A."/>
            <person name="O'Donnell K."/>
            <person name="Pangilinan J."/>
            <person name="Reynolds N."/>
            <person name="Sandor L."/>
            <person name="Smith M.W."/>
            <person name="Tsang A."/>
            <person name="Grigoriev I.V."/>
            <person name="Stajich J.E."/>
            <person name="Spatafora J.W."/>
        </authorList>
    </citation>
    <scope>NUCLEOTIDE SEQUENCE</scope>
    <source>
        <strain evidence="2">RSA 2281</strain>
    </source>
</reference>
<comment type="caution">
    <text evidence="2">The sequence shown here is derived from an EMBL/GenBank/DDBJ whole genome shotgun (WGS) entry which is preliminary data.</text>
</comment>
<feature type="non-terminal residue" evidence="2">
    <location>
        <position position="285"/>
    </location>
</feature>
<feature type="region of interest" description="Disordered" evidence="1">
    <location>
        <begin position="133"/>
        <end position="166"/>
    </location>
</feature>
<sequence length="285" mass="32713">MRKKNYKYHTWMYINTYIFFSFLAHFTFFFCCFFMSQQLLASTSNNKSNSDNNSLPFNNNNSTGKFPATAIEEEVGEVEENHDFLQSSLTPSITISEPHISFKNQPKNRPVHASENKFMKLMDEYMVTEDNIQEHHRRQRHHHRRQSSSKHSNKQQQRTLPLDIPFSSSSLSSSSSMFHSSIVTPTQKITTKPVLSATCPVYSTSSGRRKNNQFMLTKHNNVEFTVGSMPEKESPVPWPSQMLDHVRTPDGMAQFSDYISPSTSPDSSATTDMIDEPSPLLFNMD</sequence>
<dbReference type="Proteomes" id="UP001209540">
    <property type="component" value="Unassembled WGS sequence"/>
</dbReference>
<protein>
    <submittedName>
        <fullName evidence="2">Uncharacterized protein</fullName>
    </submittedName>
</protein>
<name>A0AAD5K134_9FUNG</name>
<accession>A0AAD5K134</accession>
<feature type="compositionally biased region" description="Low complexity" evidence="1">
    <location>
        <begin position="260"/>
        <end position="272"/>
    </location>
</feature>
<keyword evidence="3" id="KW-1185">Reference proteome</keyword>